<dbReference type="AlphaFoldDB" id="A0A7K4MMV3"/>
<organism evidence="1 3">
    <name type="scientific">Marine Group I thaumarchaeote</name>
    <dbReference type="NCBI Taxonomy" id="2511932"/>
    <lineage>
        <taxon>Archaea</taxon>
        <taxon>Nitrososphaerota</taxon>
        <taxon>Marine Group I</taxon>
    </lineage>
</organism>
<proteinExistence type="predicted"/>
<gene>
    <name evidence="2" type="ORF">HX834_03850</name>
    <name evidence="1" type="ORF">HX837_01475</name>
</gene>
<reference evidence="1" key="2">
    <citation type="submission" date="2020-06" db="EMBL/GenBank/DDBJ databases">
        <authorList>
            <person name="Wang Y."/>
        </authorList>
    </citation>
    <scope>NUCLEOTIDE SEQUENCE</scope>
    <source>
        <strain evidence="2">D17</strain>
        <strain evidence="1">L15b</strain>
    </source>
</reference>
<keyword evidence="4" id="KW-1185">Reference proteome</keyword>
<dbReference type="EMBL" id="JACASV010000005">
    <property type="protein sequence ID" value="NWJ42881.1"/>
    <property type="molecule type" value="Genomic_DNA"/>
</dbReference>
<sequence length="92" mass="11077">MSTNHDKKLSELYDLKEMYETRLKSDNIDKSLKIHYQIMLDSINEKIEKRQIFRKYFTQRLEKSTVCPSCHKEMSSHDTAQVIQCMRNFIKS</sequence>
<evidence type="ECO:0000313" key="4">
    <source>
        <dbReference type="Proteomes" id="UP000554454"/>
    </source>
</evidence>
<dbReference type="Proteomes" id="UP000554454">
    <property type="component" value="Unassembled WGS sequence"/>
</dbReference>
<protein>
    <submittedName>
        <fullName evidence="1">Uncharacterized protein</fullName>
    </submittedName>
</protein>
<comment type="caution">
    <text evidence="1">The sequence shown here is derived from an EMBL/GenBank/DDBJ whole genome shotgun (WGS) entry which is preliminary data.</text>
</comment>
<evidence type="ECO:0000313" key="1">
    <source>
        <dbReference type="EMBL" id="NWJ42881.1"/>
    </source>
</evidence>
<dbReference type="Proteomes" id="UP000523105">
    <property type="component" value="Unassembled WGS sequence"/>
</dbReference>
<evidence type="ECO:0000313" key="2">
    <source>
        <dbReference type="EMBL" id="NWJ68464.1"/>
    </source>
</evidence>
<reference evidence="3 4" key="1">
    <citation type="journal article" date="2019" name="Environ. Microbiol.">
        <title>Genomics insights into ecotype formation of ammonia-oxidizing archaea in the deep ocean.</title>
        <authorList>
            <person name="Wang Y."/>
            <person name="Huang J.M."/>
            <person name="Cui G.J."/>
            <person name="Nunoura T."/>
            <person name="Takaki Y."/>
            <person name="Li W.L."/>
            <person name="Li J."/>
            <person name="Gao Z.M."/>
            <person name="Takai K."/>
            <person name="Zhang A.Q."/>
            <person name="Stepanauskas R."/>
        </authorList>
    </citation>
    <scope>NUCLEOTIDE SEQUENCE [LARGE SCALE GENOMIC DNA]</scope>
    <source>
        <strain evidence="2 4">D17</strain>
        <strain evidence="1 3">L15b</strain>
    </source>
</reference>
<dbReference type="EMBL" id="JACATA010000010">
    <property type="protein sequence ID" value="NWJ68464.1"/>
    <property type="molecule type" value="Genomic_DNA"/>
</dbReference>
<evidence type="ECO:0000313" key="3">
    <source>
        <dbReference type="Proteomes" id="UP000523105"/>
    </source>
</evidence>
<accession>A0A7K4MMV3</accession>
<name>A0A7K4MMV3_9ARCH</name>